<dbReference type="SUPFAM" id="SSF52047">
    <property type="entry name" value="RNI-like"/>
    <property type="match status" value="1"/>
</dbReference>
<reference evidence="1 2" key="1">
    <citation type="submission" date="2022-12" db="EMBL/GenBank/DDBJ databases">
        <title>Genomic features and morphological characterization of a novel Knufia sp. strain isolated from spacecraft assembly facility.</title>
        <authorList>
            <person name="Teixeira M."/>
            <person name="Chander A.M."/>
            <person name="Stajich J.E."/>
            <person name="Venkateswaran K."/>
        </authorList>
    </citation>
    <scope>NUCLEOTIDE SEQUENCE [LARGE SCALE GENOMIC DNA]</scope>
    <source>
        <strain evidence="1 2">FJI-L2-BK-P2</strain>
    </source>
</reference>
<protein>
    <recommendedName>
        <fullName evidence="3">F-box domain-containing protein</fullName>
    </recommendedName>
</protein>
<dbReference type="InterPro" id="IPR032675">
    <property type="entry name" value="LRR_dom_sf"/>
</dbReference>
<dbReference type="InterPro" id="IPR036047">
    <property type="entry name" value="F-box-like_dom_sf"/>
</dbReference>
<evidence type="ECO:0000313" key="1">
    <source>
        <dbReference type="EMBL" id="KAK5958569.1"/>
    </source>
</evidence>
<accession>A0AAN8ELU9</accession>
<organism evidence="1 2">
    <name type="scientific">Knufia fluminis</name>
    <dbReference type="NCBI Taxonomy" id="191047"/>
    <lineage>
        <taxon>Eukaryota</taxon>
        <taxon>Fungi</taxon>
        <taxon>Dikarya</taxon>
        <taxon>Ascomycota</taxon>
        <taxon>Pezizomycotina</taxon>
        <taxon>Eurotiomycetes</taxon>
        <taxon>Chaetothyriomycetidae</taxon>
        <taxon>Chaetothyriales</taxon>
        <taxon>Trichomeriaceae</taxon>
        <taxon>Knufia</taxon>
    </lineage>
</organism>
<dbReference type="Proteomes" id="UP001316803">
    <property type="component" value="Unassembled WGS sequence"/>
</dbReference>
<dbReference type="AlphaFoldDB" id="A0AAN8ELU9"/>
<dbReference type="CDD" id="cd09917">
    <property type="entry name" value="F-box_SF"/>
    <property type="match status" value="1"/>
</dbReference>
<comment type="caution">
    <text evidence="1">The sequence shown here is derived from an EMBL/GenBank/DDBJ whole genome shotgun (WGS) entry which is preliminary data.</text>
</comment>
<keyword evidence="2" id="KW-1185">Reference proteome</keyword>
<dbReference type="SUPFAM" id="SSF81383">
    <property type="entry name" value="F-box domain"/>
    <property type="match status" value="1"/>
</dbReference>
<gene>
    <name evidence="1" type="ORF">OHC33_000412</name>
</gene>
<dbReference type="Gene3D" id="3.80.10.10">
    <property type="entry name" value="Ribonuclease Inhibitor"/>
    <property type="match status" value="1"/>
</dbReference>
<name>A0AAN8ELU9_9EURO</name>
<sequence length="431" mass="50002">MILPDVLLIILEHLYNDERKTFSICMRVCKDWHQLARPISWKDVYLCDYNIENFANNVKSEANLDRIRSITARSIKPIYVLGRLSILSSLCQRMQHMPALVSFSCTCSFIGARCESTGAQREKLASILQSLPSTLQHLELNGYYMEHDYPLLAEDHFCLLIAKLMPQLRSLRLENMRLCSKFFEAVKSQCPSLNSISINNRFQMTRCDCGTDEATQRITFDDTIEEVLGAARALLNQGYLPSIERFVVVGCVYLDKPDVATFQNLYKADVVANTVTSYPCAQTHPGWQYTWWMRFMNHNTGAEVDLDATAAELQEFVEDSYWIQYNNGVRLPQDLQLQPHHPSQNRLAWYNNAITQAEEFRNQESPVTKLFYWEDRVRRSLLHVQTSNGLLVPKVIRRETPVEEMYLDPNSEEGQKPKELHWIHRCFGWAQ</sequence>
<evidence type="ECO:0008006" key="3">
    <source>
        <dbReference type="Google" id="ProtNLM"/>
    </source>
</evidence>
<proteinExistence type="predicted"/>
<evidence type="ECO:0000313" key="2">
    <source>
        <dbReference type="Proteomes" id="UP001316803"/>
    </source>
</evidence>
<dbReference type="EMBL" id="JAKLMC020000001">
    <property type="protein sequence ID" value="KAK5958569.1"/>
    <property type="molecule type" value="Genomic_DNA"/>
</dbReference>